<reference evidence="3 4" key="1">
    <citation type="submission" date="2019-11" db="EMBL/GenBank/DDBJ databases">
        <title>Complete genome sequence of Spiroplasma tabanidicola TAUS-1 (DSM 22603).</title>
        <authorList>
            <person name="Huang C.-T."/>
            <person name="Lin Y.-C."/>
            <person name="Kuo C.-H."/>
        </authorList>
    </citation>
    <scope>NUCLEOTIDE SEQUENCE [LARGE SCALE GENOMIC DNA]</scope>
    <source>
        <strain evidence="3 4">TAUS-1</strain>
    </source>
</reference>
<feature type="region of interest" description="Disordered" evidence="2">
    <location>
        <begin position="1"/>
        <end position="20"/>
    </location>
</feature>
<dbReference type="OrthoDB" id="387320at2"/>
<evidence type="ECO:0000313" key="4">
    <source>
        <dbReference type="Proteomes" id="UP000424468"/>
    </source>
</evidence>
<name>A0A6I6CCV0_9MOLU</name>
<dbReference type="AlphaFoldDB" id="A0A6I6CCV0"/>
<feature type="coiled-coil region" evidence="1">
    <location>
        <begin position="585"/>
        <end position="615"/>
    </location>
</feature>
<dbReference type="EMBL" id="CP046276">
    <property type="protein sequence ID" value="QGS51794.1"/>
    <property type="molecule type" value="Genomic_DNA"/>
</dbReference>
<evidence type="ECO:0000313" key="3">
    <source>
        <dbReference type="EMBL" id="QGS51794.1"/>
    </source>
</evidence>
<gene>
    <name evidence="3" type="ORF">STABA_v1c04310</name>
</gene>
<accession>A0A6I6CCV0</accession>
<sequence>MAVQKKSNANKKETSKPGSEYVWQPFGQKALALINKYNLQTEENYKKLISSFDRIQSLPNDDPRRPNLIELWETEFNRLFKHFWQTFANNNKRQESNIAGWKDRLNVKVIPNTPDAKRQDLMSRLSGAGSTGRRAQEEILSRAGYQNVTTTEPFNFKAQPKTGQSLYEIENILDAVEGGVDKPGSILENNNSSGEFVGFGTVGAVQNNDDNLEELDVDEETRIMTQEVKPDPNLLDFVNGTSSRYEEEQDEDVIISNETNQNAPSSESTNTLSYSQNIQNREFVGSEDMSRQQFNVLNNIQSEYVPPQDSDALAVLELGTEFFQEQLGRHGLAAEPMQEGQSPFVYTDKDNLINPEKRNILSREGFEIYKSTDDAGLKTEGKPNYDISTGEVVKPFHEIRPVGNYGITYDYKKRPSMQDFFESQEKEGRVIDEMTQKIEFLRDLRNERRHRINMMKIERANSYIVARARRLAEARELRRLKRREDINLKAIEKAERMRRLHERQKLIQLMKDRQLKRAEEKRVATVLKLERERRLERDAKYRSEIASIDAQIRHEQELIKRTELKMKAYFTKVHDDQLFDESLRVAKKSNQFIELEQKAELMQELEEQKRKDRIEKISRKFNKNIK</sequence>
<organism evidence="3 4">
    <name type="scientific">Spiroplasma tabanidicola</name>
    <dbReference type="NCBI Taxonomy" id="324079"/>
    <lineage>
        <taxon>Bacteria</taxon>
        <taxon>Bacillati</taxon>
        <taxon>Mycoplasmatota</taxon>
        <taxon>Mollicutes</taxon>
        <taxon>Entomoplasmatales</taxon>
        <taxon>Spiroplasmataceae</taxon>
        <taxon>Spiroplasma</taxon>
    </lineage>
</organism>
<evidence type="ECO:0000256" key="2">
    <source>
        <dbReference type="SAM" id="MobiDB-lite"/>
    </source>
</evidence>
<protein>
    <submittedName>
        <fullName evidence="3">Uncharacterized protein</fullName>
    </submittedName>
</protein>
<dbReference type="KEGG" id="stab:STABA_v1c04310"/>
<keyword evidence="4" id="KW-1185">Reference proteome</keyword>
<keyword evidence="1" id="KW-0175">Coiled coil</keyword>
<dbReference type="RefSeq" id="WP_156006115.1">
    <property type="nucleotide sequence ID" value="NZ_CP046276.1"/>
</dbReference>
<proteinExistence type="predicted"/>
<evidence type="ECO:0000256" key="1">
    <source>
        <dbReference type="SAM" id="Coils"/>
    </source>
</evidence>
<dbReference type="Proteomes" id="UP000424468">
    <property type="component" value="Chromosome"/>
</dbReference>